<evidence type="ECO:0000256" key="1">
    <source>
        <dbReference type="SAM" id="MobiDB-lite"/>
    </source>
</evidence>
<feature type="compositionally biased region" description="Gly residues" evidence="1">
    <location>
        <begin position="73"/>
        <end position="85"/>
    </location>
</feature>
<protein>
    <submittedName>
        <fullName evidence="2">Uncharacterized protein</fullName>
    </submittedName>
</protein>
<feature type="compositionally biased region" description="Polar residues" evidence="1">
    <location>
        <begin position="48"/>
        <end position="57"/>
    </location>
</feature>
<gene>
    <name evidence="2" type="ORF">PXEA_LOCUS1579</name>
</gene>
<sequence length="187" mass="20471">MCLTTWRSTPCHLQTEKNQSNVMNGFYERNNNLASQISSHYPTLNGSKGASPISISNGPRHGSSGKNSSLINSGGGKCSPAGGSGFSDRGSNGSTRFRLPLEIPTLKAAQNPVWSSDLVESDRSWLSKSLIIIANVSLIKLIIARSELPHYDLLKLELKVENYFNIGLILPIYHSNYFNLVQSYVKA</sequence>
<keyword evidence="3" id="KW-1185">Reference proteome</keyword>
<dbReference type="Proteomes" id="UP000784294">
    <property type="component" value="Unassembled WGS sequence"/>
</dbReference>
<reference evidence="2" key="1">
    <citation type="submission" date="2018-11" db="EMBL/GenBank/DDBJ databases">
        <authorList>
            <consortium name="Pathogen Informatics"/>
        </authorList>
    </citation>
    <scope>NUCLEOTIDE SEQUENCE</scope>
</reference>
<proteinExistence type="predicted"/>
<evidence type="ECO:0000313" key="2">
    <source>
        <dbReference type="EMBL" id="VEL08139.1"/>
    </source>
</evidence>
<organism evidence="2 3">
    <name type="scientific">Protopolystoma xenopodis</name>
    <dbReference type="NCBI Taxonomy" id="117903"/>
    <lineage>
        <taxon>Eukaryota</taxon>
        <taxon>Metazoa</taxon>
        <taxon>Spiralia</taxon>
        <taxon>Lophotrochozoa</taxon>
        <taxon>Platyhelminthes</taxon>
        <taxon>Monogenea</taxon>
        <taxon>Polyopisthocotylea</taxon>
        <taxon>Polystomatidea</taxon>
        <taxon>Polystomatidae</taxon>
        <taxon>Protopolystoma</taxon>
    </lineage>
</organism>
<feature type="region of interest" description="Disordered" evidence="1">
    <location>
        <begin position="48"/>
        <end position="91"/>
    </location>
</feature>
<name>A0A3S4ZZN6_9PLAT</name>
<evidence type="ECO:0000313" key="3">
    <source>
        <dbReference type="Proteomes" id="UP000784294"/>
    </source>
</evidence>
<comment type="caution">
    <text evidence="2">The sequence shown here is derived from an EMBL/GenBank/DDBJ whole genome shotgun (WGS) entry which is preliminary data.</text>
</comment>
<dbReference type="AlphaFoldDB" id="A0A3S4ZZN6"/>
<dbReference type="EMBL" id="CAAALY010003247">
    <property type="protein sequence ID" value="VEL08139.1"/>
    <property type="molecule type" value="Genomic_DNA"/>
</dbReference>
<accession>A0A3S4ZZN6</accession>